<dbReference type="InterPro" id="IPR008271">
    <property type="entry name" value="Ser/Thr_kinase_AS"/>
</dbReference>
<dbReference type="InterPro" id="IPR003594">
    <property type="entry name" value="HATPase_dom"/>
</dbReference>
<dbReference type="GO" id="GO:0000155">
    <property type="term" value="F:phosphorelay sensor kinase activity"/>
    <property type="evidence" value="ECO:0007669"/>
    <property type="project" value="InterPro"/>
</dbReference>
<dbReference type="eggNOG" id="COG2205">
    <property type="taxonomic scope" value="Bacteria"/>
</dbReference>
<evidence type="ECO:0000256" key="4">
    <source>
        <dbReference type="ARBA" id="ARBA00012438"/>
    </source>
</evidence>
<dbReference type="InterPro" id="IPR003661">
    <property type="entry name" value="HisK_dim/P_dom"/>
</dbReference>
<evidence type="ECO:0000256" key="3">
    <source>
        <dbReference type="ARBA" id="ARBA00006402"/>
    </source>
</evidence>
<evidence type="ECO:0000256" key="13">
    <source>
        <dbReference type="ARBA" id="ARBA00023136"/>
    </source>
</evidence>
<evidence type="ECO:0000256" key="2">
    <source>
        <dbReference type="ARBA" id="ARBA00004370"/>
    </source>
</evidence>
<dbReference type="FunFam" id="3.30.565.10:FF:000010">
    <property type="entry name" value="Sensor histidine kinase RcsC"/>
    <property type="match status" value="1"/>
</dbReference>
<dbReference type="PROSITE" id="PS00108">
    <property type="entry name" value="PROTEIN_KINASE_ST"/>
    <property type="match status" value="1"/>
</dbReference>
<evidence type="ECO:0000256" key="12">
    <source>
        <dbReference type="ARBA" id="ARBA00023012"/>
    </source>
</evidence>
<keyword evidence="19" id="KW-0723">Serine/threonine-protein kinase</keyword>
<dbReference type="InterPro" id="IPR036890">
    <property type="entry name" value="HATPase_C_sf"/>
</dbReference>
<comment type="similarity">
    <text evidence="3">In the N-terminal section; belongs to the phytochrome family.</text>
</comment>
<dbReference type="SUPFAM" id="SSF52540">
    <property type="entry name" value="P-loop containing nucleoside triphosphate hydrolases"/>
    <property type="match status" value="1"/>
</dbReference>
<evidence type="ECO:0000259" key="18">
    <source>
        <dbReference type="PROSITE" id="PS50110"/>
    </source>
</evidence>
<evidence type="ECO:0000256" key="7">
    <source>
        <dbReference type="ARBA" id="ARBA00022692"/>
    </source>
</evidence>
<keyword evidence="8" id="KW-0547">Nucleotide-binding</keyword>
<evidence type="ECO:0000313" key="20">
    <source>
        <dbReference type="Proteomes" id="UP000000268"/>
    </source>
</evidence>
<dbReference type="eggNOG" id="COG0745">
    <property type="taxonomic scope" value="Bacteria"/>
</dbReference>
<dbReference type="SMART" id="SM00220">
    <property type="entry name" value="S_TKc"/>
    <property type="match status" value="1"/>
</dbReference>
<dbReference type="SMART" id="SM00448">
    <property type="entry name" value="REC"/>
    <property type="match status" value="1"/>
</dbReference>
<dbReference type="InterPro" id="IPR000719">
    <property type="entry name" value="Prot_kinase_dom"/>
</dbReference>
<comment type="catalytic activity">
    <reaction evidence="1">
        <text>ATP + protein L-histidine = ADP + protein N-phospho-L-histidine.</text>
        <dbReference type="EC" id="2.7.13.3"/>
    </reaction>
</comment>
<dbReference type="eggNOG" id="COG0515">
    <property type="taxonomic scope" value="Bacteria"/>
</dbReference>
<dbReference type="SUPFAM" id="SSF55781">
    <property type="entry name" value="GAF domain-like"/>
    <property type="match status" value="1"/>
</dbReference>
<keyword evidence="6" id="KW-0808">Transferase</keyword>
<dbReference type="PROSITE" id="PS50109">
    <property type="entry name" value="HIS_KIN"/>
    <property type="match status" value="1"/>
</dbReference>
<dbReference type="InterPro" id="IPR011006">
    <property type="entry name" value="CheY-like_superfamily"/>
</dbReference>
<dbReference type="RefSeq" id="WP_012165360.1">
    <property type="nucleotide sequence ID" value="NC_009925.1"/>
</dbReference>
<dbReference type="SMART" id="SM00065">
    <property type="entry name" value="GAF"/>
    <property type="match status" value="1"/>
</dbReference>
<feature type="domain" description="Response regulatory" evidence="18">
    <location>
        <begin position="1834"/>
        <end position="1953"/>
    </location>
</feature>
<dbReference type="Proteomes" id="UP000000268">
    <property type="component" value="Chromosome"/>
</dbReference>
<dbReference type="PANTHER" id="PTHR43642">
    <property type="entry name" value="HYBRID SIGNAL TRANSDUCTION HISTIDINE KINASE G"/>
    <property type="match status" value="1"/>
</dbReference>
<accession>B0C8E2</accession>
<dbReference type="Pfam" id="PF00069">
    <property type="entry name" value="Pkinase"/>
    <property type="match status" value="1"/>
</dbReference>
<dbReference type="InterPro" id="IPR005467">
    <property type="entry name" value="His_kinase_dom"/>
</dbReference>
<dbReference type="CDD" id="cd00082">
    <property type="entry name" value="HisKA"/>
    <property type="match status" value="1"/>
</dbReference>
<dbReference type="SUPFAM" id="SSF52172">
    <property type="entry name" value="CheY-like"/>
    <property type="match status" value="1"/>
</dbReference>
<proteinExistence type="inferred from homology"/>
<dbReference type="InterPro" id="IPR036097">
    <property type="entry name" value="HisK_dim/P_sf"/>
</dbReference>
<evidence type="ECO:0000256" key="8">
    <source>
        <dbReference type="ARBA" id="ARBA00022741"/>
    </source>
</evidence>
<dbReference type="KEGG" id="amr:AM1_5135"/>
<dbReference type="PROSITE" id="PS50110">
    <property type="entry name" value="RESPONSE_REGULATORY"/>
    <property type="match status" value="1"/>
</dbReference>
<dbReference type="InterPro" id="IPR029016">
    <property type="entry name" value="GAF-like_dom_sf"/>
</dbReference>
<sequence length="2040" mass="227968">MGIFNILHSSKANDSSSICEDTIHAFNDGLTMTVDHITLSRYQILEQLYESSRTLVYRAHNQVTQTDVVLKILKTPYPTAQELAEFRHEYEIARELDVPGVVQPTALLPYNNGLAIEMPDFGGISLSDFATPSTEHGKPRSPMAIHIFLDIALQLAKALESLSQYQIIHKDIKPHNIVVHPQTLETKLIDFSLASLLPRESTALLSPKLLEGTLLYLSPEQTGRMNRKVDYRTDFYSLGITFYELLTGQLPFQAQDPMELVHCHIAQVPVAPIVINPNIPEVLNQIVLKLIAKMAEDRYQTAYGLHYDLAYCRHLLQEQGQVSSFALAQEDQPTDFVIPEKLYGRTQEVEILLNTFERVAQGASELMLVSGHSGVGKTAVISEIHKPIVRRRGYFIQGKFDQLQQSMPFAALLQAFQDLCQQLLMESPESVKQWQTKILTAVGDNGQVIIDVIPEVELLIGPQPPVAELEPGPTLNRFNLVFQQFFQIFPGVDHPLVLFLDDLQWIDSASLKFLQSLLEESERGYLLLIGTYRDNEVLDAHPLMQTLRRLEQSELTISRLHLTALQAKDLNALISDTLACSPEQTCTLTQYLFQKTQGNPFFSRQFLQTLEKEQLIRFNQTLRSWEWDITEIQALALTGDVVEFMRRQLLKLSPETQESLKLAACIGNRFTLKTLAIVSGTSEEKTAQTLWEALQAGLLEGIKNVNLTEQIQAAIDENQPLSIESRTSGLAPSISTYTFLHDRIQQAAYSLIPSGQKRATHLMIGQQLLKLVPEMERDEQIFELVNQLNRGATLLETSEEQVNLAELNRVAAKKARTSTAYDLAAEYASMGLTLLGKDGWQQHYDLTLALSELAAEAAYLHSAIGTMESLVESILAHAAHPLDQVRAYEIQIQAYTSHNRLLDALATARQALARFGIHFPESPQPEDIQAAFQDLAQETALFNVAEFGNLPVMLEQQQLAVMGIAASMIPAAYIAAPDLFPLVTVLGVKTSIRHGNSPLGAFFYATYSILLTGVLQDIDLATEYSHLALQVMEKFDAKPVQPAVLYSLGAFVTHDSVHLQNAIALLREGYQIALDTGNLEFVGYCAKDICQYSYFCGQDLGSLTSDIQAYVKILDKFQIATTASFTRLFWQVVLNLRGQNQTPTQLVGKAYNEADVLPQMVSTSNVAGLHFYSVHKLVLGYLFHDRDHLQALADQARFYLDGGPGYFTGTIYHFYDSLALLALVPTGSSIPEPWQERIEQNQAYLKRRAQYGPMNVQHKYHLVEAERYRVLGAHLEAIDAYDLAISLATEHHFTQEAALAQELAARFYLQWGKTTIAQTYMVNAYYAYERWGATAKLADLESNYAQLLAPFLNSGLRIQALESFSLARTQPTHSSHQGGFKGLDWAAVMKACQALSEEIEIERLLATTMQVVIENAGAERGCLLLYQDQQLCLVAQHPEQAMQLPISLNHVGINGHLPLSLIHYSERTQETLVIQDGRTETKFAGDLYQINQAPLSQLCMPILRQGDLVGLLYLENNLTPGAFTPNHLEVLHLLAAQAAISIDNAQLYASVEKKVAQRTQQLRTAQLEAEHANQAKSDFLASMSHELRTPLNAILGFSQLMAQDARLPQHLGESLAIINRSGEHLLDLINDVLALSKIEAGKTTLQLDTFNFYEFLQAIHGMLQLRAKSKNLDFHFEQSPDIPEVIQADERKLRQILINLLGNAIKFTEQGRVTLRVTNAHSQSEGLTPPDISVLQFEVEDTGAGIAKDELDSVFEAFVQTQSGIKSRQGTGLGLPISQSFVQLMGGQLQVRSEEGIGTCFFFNLPVLVTTTPVTHKPSQQKILRLAEDQPNYRILVVEDQVDNQRLLIDHLSPLGFMMAAVNDGPSAIESWQSWRPHLIWMDLQLPGMNGLEVAKKIKDLAAASNSPPPIIIALTANAFDDVRIQALANGCDGFVSKPYILTEILDLMAEKLNLSWIYEESTPVQPQTIPVRTLDPEHLNRLPLTWREQLNQAALFLDEGKVVDLISEIEPNHQEIAASLYQLVKDYQFERLIHLTESS</sequence>
<dbReference type="FunFam" id="1.10.287.130:FF:000004">
    <property type="entry name" value="Ethylene receptor 1"/>
    <property type="match status" value="1"/>
</dbReference>
<reference evidence="19 20" key="1">
    <citation type="journal article" date="2008" name="Proc. Natl. Acad. Sci. U.S.A.">
        <title>Niche adaptation and genome expansion in the chlorophyll d-producing cyanobacterium Acaryochloris marina.</title>
        <authorList>
            <person name="Swingley W.D."/>
            <person name="Chen M."/>
            <person name="Cheung P.C."/>
            <person name="Conrad A.L."/>
            <person name="Dejesa L.C."/>
            <person name="Hao J."/>
            <person name="Honchak B.M."/>
            <person name="Karbach L.E."/>
            <person name="Kurdoglu A."/>
            <person name="Lahiri S."/>
            <person name="Mastrian S.D."/>
            <person name="Miyashita H."/>
            <person name="Page L."/>
            <person name="Ramakrishna P."/>
            <person name="Satoh S."/>
            <person name="Sattley W.M."/>
            <person name="Shimada Y."/>
            <person name="Taylor H.L."/>
            <person name="Tomo T."/>
            <person name="Tsuchiya T."/>
            <person name="Wang Z.T."/>
            <person name="Raymond J."/>
            <person name="Mimuro M."/>
            <person name="Blankenship R.E."/>
            <person name="Touchman J.W."/>
        </authorList>
    </citation>
    <scope>NUCLEOTIDE SEQUENCE [LARGE SCALE GENOMIC DNA]</scope>
    <source>
        <strain evidence="20">MBIC 11017</strain>
    </source>
</reference>
<dbReference type="Pfam" id="PF02518">
    <property type="entry name" value="HATPase_c"/>
    <property type="match status" value="1"/>
</dbReference>
<dbReference type="Pfam" id="PF00512">
    <property type="entry name" value="HisKA"/>
    <property type="match status" value="1"/>
</dbReference>
<evidence type="ECO:0000256" key="1">
    <source>
        <dbReference type="ARBA" id="ARBA00000085"/>
    </source>
</evidence>
<evidence type="ECO:0000256" key="11">
    <source>
        <dbReference type="ARBA" id="ARBA00022989"/>
    </source>
</evidence>
<dbReference type="InterPro" id="IPR027417">
    <property type="entry name" value="P-loop_NTPase"/>
</dbReference>
<dbReference type="GO" id="GO:0016020">
    <property type="term" value="C:membrane"/>
    <property type="evidence" value="ECO:0007669"/>
    <property type="project" value="UniProtKB-SubCell"/>
</dbReference>
<dbReference type="Gene3D" id="1.10.510.10">
    <property type="entry name" value="Transferase(Phosphotransferase) domain 1"/>
    <property type="match status" value="1"/>
</dbReference>
<gene>
    <name evidence="19" type="ordered locus">AM1_5135</name>
</gene>
<dbReference type="CDD" id="cd17546">
    <property type="entry name" value="REC_hyHK_CKI1_RcsC-like"/>
    <property type="match status" value="1"/>
</dbReference>
<dbReference type="InterPro" id="IPR003018">
    <property type="entry name" value="GAF"/>
</dbReference>
<dbReference type="GO" id="GO:0004674">
    <property type="term" value="F:protein serine/threonine kinase activity"/>
    <property type="evidence" value="ECO:0007669"/>
    <property type="project" value="UniProtKB-KW"/>
</dbReference>
<dbReference type="EMBL" id="CP000828">
    <property type="protein sequence ID" value="ABW30097.1"/>
    <property type="molecule type" value="Genomic_DNA"/>
</dbReference>
<evidence type="ECO:0000256" key="9">
    <source>
        <dbReference type="ARBA" id="ARBA00022777"/>
    </source>
</evidence>
<feature type="domain" description="Histidine kinase" evidence="17">
    <location>
        <begin position="1582"/>
        <end position="1809"/>
    </location>
</feature>
<dbReference type="SMART" id="SM00387">
    <property type="entry name" value="HATPase_c"/>
    <property type="match status" value="1"/>
</dbReference>
<dbReference type="Pfam" id="PF00072">
    <property type="entry name" value="Response_reg"/>
    <property type="match status" value="1"/>
</dbReference>
<dbReference type="Gene3D" id="3.30.200.20">
    <property type="entry name" value="Phosphorylase Kinase, domain 1"/>
    <property type="match status" value="1"/>
</dbReference>
<evidence type="ECO:0000259" key="16">
    <source>
        <dbReference type="PROSITE" id="PS50011"/>
    </source>
</evidence>
<evidence type="ECO:0000256" key="15">
    <source>
        <dbReference type="PROSITE-ProRule" id="PRU00169"/>
    </source>
</evidence>
<dbReference type="PRINTS" id="PR00344">
    <property type="entry name" value="BCTRLSENSOR"/>
</dbReference>
<dbReference type="STRING" id="329726.AM1_5135"/>
<dbReference type="SUPFAM" id="SSF55874">
    <property type="entry name" value="ATPase domain of HSP90 chaperone/DNA topoisomerase II/histidine kinase"/>
    <property type="match status" value="1"/>
</dbReference>
<evidence type="ECO:0000259" key="17">
    <source>
        <dbReference type="PROSITE" id="PS50109"/>
    </source>
</evidence>
<dbReference type="InterPro" id="IPR004358">
    <property type="entry name" value="Sig_transdc_His_kin-like_C"/>
</dbReference>
<keyword evidence="12" id="KW-0902">Two-component regulatory system</keyword>
<dbReference type="PROSITE" id="PS50011">
    <property type="entry name" value="PROTEIN_KINASE_DOM"/>
    <property type="match status" value="1"/>
</dbReference>
<protein>
    <recommendedName>
        <fullName evidence="14">Circadian input-output histidine kinase CikA</fullName>
        <ecNumber evidence="4">2.7.13.3</ecNumber>
    </recommendedName>
</protein>
<dbReference type="EC" id="2.7.13.3" evidence="4"/>
<evidence type="ECO:0000256" key="6">
    <source>
        <dbReference type="ARBA" id="ARBA00022679"/>
    </source>
</evidence>
<keyword evidence="5 15" id="KW-0597">Phosphoprotein</keyword>
<dbReference type="GO" id="GO:0005524">
    <property type="term" value="F:ATP binding"/>
    <property type="evidence" value="ECO:0007669"/>
    <property type="project" value="UniProtKB-KW"/>
</dbReference>
<dbReference type="Pfam" id="PF01590">
    <property type="entry name" value="GAF"/>
    <property type="match status" value="1"/>
</dbReference>
<name>B0C8E2_ACAM1</name>
<dbReference type="Pfam" id="PF13191">
    <property type="entry name" value="AAA_16"/>
    <property type="match status" value="1"/>
</dbReference>
<keyword evidence="7" id="KW-0812">Transmembrane</keyword>
<keyword evidence="9 19" id="KW-0418">Kinase</keyword>
<keyword evidence="20" id="KW-1185">Reference proteome</keyword>
<organism evidence="19 20">
    <name type="scientific">Acaryochloris marina (strain MBIC 11017)</name>
    <dbReference type="NCBI Taxonomy" id="329726"/>
    <lineage>
        <taxon>Bacteria</taxon>
        <taxon>Bacillati</taxon>
        <taxon>Cyanobacteriota</taxon>
        <taxon>Cyanophyceae</taxon>
        <taxon>Acaryochloridales</taxon>
        <taxon>Acaryochloridaceae</taxon>
        <taxon>Acaryochloris</taxon>
    </lineage>
</organism>
<dbReference type="Gene3D" id="3.30.450.40">
    <property type="match status" value="1"/>
</dbReference>
<dbReference type="SMART" id="SM00388">
    <property type="entry name" value="HisKA"/>
    <property type="match status" value="1"/>
</dbReference>
<dbReference type="PANTHER" id="PTHR43642:SF1">
    <property type="entry name" value="HYBRID SIGNAL TRANSDUCTION HISTIDINE KINASE G"/>
    <property type="match status" value="1"/>
</dbReference>
<dbReference type="SUPFAM" id="SSF47384">
    <property type="entry name" value="Homodimeric domain of signal transducing histidine kinase"/>
    <property type="match status" value="1"/>
</dbReference>
<dbReference type="CDD" id="cd16922">
    <property type="entry name" value="HATPase_EvgS-ArcB-TorS-like"/>
    <property type="match status" value="1"/>
</dbReference>
<keyword evidence="10" id="KW-0067">ATP-binding</keyword>
<dbReference type="Gene3D" id="1.10.287.130">
    <property type="match status" value="1"/>
</dbReference>
<dbReference type="eggNOG" id="COG3899">
    <property type="taxonomic scope" value="Bacteria"/>
</dbReference>
<dbReference type="InterPro" id="IPR041664">
    <property type="entry name" value="AAA_16"/>
</dbReference>
<evidence type="ECO:0000256" key="14">
    <source>
        <dbReference type="ARBA" id="ARBA00074306"/>
    </source>
</evidence>
<dbReference type="Gene3D" id="3.40.50.300">
    <property type="entry name" value="P-loop containing nucleotide triphosphate hydrolases"/>
    <property type="match status" value="1"/>
</dbReference>
<feature type="domain" description="Protein kinase" evidence="16">
    <location>
        <begin position="42"/>
        <end position="309"/>
    </location>
</feature>
<dbReference type="CDD" id="cd14014">
    <property type="entry name" value="STKc_PknB_like"/>
    <property type="match status" value="1"/>
</dbReference>
<dbReference type="InterPro" id="IPR001789">
    <property type="entry name" value="Sig_transdc_resp-reg_receiver"/>
</dbReference>
<dbReference type="HOGENOM" id="CLU_000445_34_2_3"/>
<keyword evidence="13" id="KW-0472">Membrane</keyword>
<feature type="modified residue" description="4-aspartylphosphate" evidence="15">
    <location>
        <position position="1883"/>
    </location>
</feature>
<keyword evidence="11" id="KW-1133">Transmembrane helix</keyword>
<evidence type="ECO:0000313" key="19">
    <source>
        <dbReference type="EMBL" id="ABW30097.1"/>
    </source>
</evidence>
<dbReference type="Gene3D" id="3.30.565.10">
    <property type="entry name" value="Histidine kinase-like ATPase, C-terminal domain"/>
    <property type="match status" value="1"/>
</dbReference>
<dbReference type="Gene3D" id="3.40.50.2300">
    <property type="match status" value="1"/>
</dbReference>
<dbReference type="InterPro" id="IPR053159">
    <property type="entry name" value="Hybrid_Histidine_Kinase"/>
</dbReference>
<evidence type="ECO:0000256" key="10">
    <source>
        <dbReference type="ARBA" id="ARBA00022840"/>
    </source>
</evidence>
<comment type="subcellular location">
    <subcellularLocation>
        <location evidence="2">Membrane</location>
    </subcellularLocation>
</comment>
<evidence type="ECO:0000256" key="5">
    <source>
        <dbReference type="ARBA" id="ARBA00022553"/>
    </source>
</evidence>
<dbReference type="SUPFAM" id="SSF56112">
    <property type="entry name" value="Protein kinase-like (PK-like)"/>
    <property type="match status" value="1"/>
</dbReference>
<dbReference type="InterPro" id="IPR011009">
    <property type="entry name" value="Kinase-like_dom_sf"/>
</dbReference>